<dbReference type="EMBL" id="MIGC01006528">
    <property type="protein sequence ID" value="PHJ16171.1"/>
    <property type="molecule type" value="Genomic_DNA"/>
</dbReference>
<evidence type="ECO:0000259" key="2">
    <source>
        <dbReference type="Pfam" id="PF21590"/>
    </source>
</evidence>
<feature type="compositionally biased region" description="Basic and acidic residues" evidence="1">
    <location>
        <begin position="976"/>
        <end position="992"/>
    </location>
</feature>
<feature type="region of interest" description="Disordered" evidence="1">
    <location>
        <begin position="514"/>
        <end position="589"/>
    </location>
</feature>
<feature type="compositionally biased region" description="Polar residues" evidence="1">
    <location>
        <begin position="2390"/>
        <end position="2400"/>
    </location>
</feature>
<dbReference type="OrthoDB" id="331298at2759"/>
<evidence type="ECO:0000313" key="4">
    <source>
        <dbReference type="Proteomes" id="UP000221165"/>
    </source>
</evidence>
<dbReference type="InterPro" id="IPR048981">
    <property type="entry name" value="AP5B1_C"/>
</dbReference>
<dbReference type="Pfam" id="PF21590">
    <property type="entry name" value="AP5B1_C"/>
    <property type="match status" value="1"/>
</dbReference>
<feature type="compositionally biased region" description="Basic and acidic residues" evidence="1">
    <location>
        <begin position="2468"/>
        <end position="2481"/>
    </location>
</feature>
<feature type="compositionally biased region" description="Low complexity" evidence="1">
    <location>
        <begin position="395"/>
        <end position="411"/>
    </location>
</feature>
<evidence type="ECO:0000313" key="3">
    <source>
        <dbReference type="EMBL" id="PHJ16171.1"/>
    </source>
</evidence>
<reference evidence="3 4" key="1">
    <citation type="journal article" date="2017" name="Int. J. Parasitol.">
        <title>The genome of the protozoan parasite Cystoisospora suis and a reverse vaccinology approach to identify vaccine candidates.</title>
        <authorList>
            <person name="Palmieri N."/>
            <person name="Shrestha A."/>
            <person name="Ruttkowski B."/>
            <person name="Beck T."/>
            <person name="Vogl C."/>
            <person name="Tomley F."/>
            <person name="Blake D.P."/>
            <person name="Joachim A."/>
        </authorList>
    </citation>
    <scope>NUCLEOTIDE SEQUENCE [LARGE SCALE GENOMIC DNA]</scope>
    <source>
        <strain evidence="3 4">Wien I</strain>
    </source>
</reference>
<feature type="region of interest" description="Disordered" evidence="1">
    <location>
        <begin position="386"/>
        <end position="445"/>
    </location>
</feature>
<feature type="compositionally biased region" description="Polar residues" evidence="1">
    <location>
        <begin position="570"/>
        <end position="583"/>
    </location>
</feature>
<keyword evidence="4" id="KW-1185">Reference proteome</keyword>
<dbReference type="PANTHER" id="PTHR34033">
    <property type="entry name" value="AP-5 COMPLEX SUBUNIT BETA-1"/>
    <property type="match status" value="1"/>
</dbReference>
<proteinExistence type="predicted"/>
<feature type="region of interest" description="Disordered" evidence="1">
    <location>
        <begin position="1329"/>
        <end position="1357"/>
    </location>
</feature>
<evidence type="ECO:0000256" key="1">
    <source>
        <dbReference type="SAM" id="MobiDB-lite"/>
    </source>
</evidence>
<dbReference type="RefSeq" id="XP_067917901.1">
    <property type="nucleotide sequence ID" value="XM_068070122.1"/>
</dbReference>
<feature type="region of interest" description="Disordered" evidence="1">
    <location>
        <begin position="1841"/>
        <end position="1871"/>
    </location>
</feature>
<dbReference type="GO" id="GO:0030119">
    <property type="term" value="C:AP-type membrane coat adaptor complex"/>
    <property type="evidence" value="ECO:0007669"/>
    <property type="project" value="TreeGrafter"/>
</dbReference>
<feature type="region of interest" description="Disordered" evidence="1">
    <location>
        <begin position="280"/>
        <end position="320"/>
    </location>
</feature>
<feature type="compositionally biased region" description="Basic and acidic residues" evidence="1">
    <location>
        <begin position="1344"/>
        <end position="1357"/>
    </location>
</feature>
<protein>
    <recommendedName>
        <fullName evidence="2">AP5B1 C-terminal domain-containing protein</fullName>
    </recommendedName>
</protein>
<comment type="caution">
    <text evidence="3">The sequence shown here is derived from an EMBL/GenBank/DDBJ whole genome shotgun (WGS) entry which is preliminary data.</text>
</comment>
<feature type="region of interest" description="Disordered" evidence="1">
    <location>
        <begin position="1892"/>
        <end position="1913"/>
    </location>
</feature>
<feature type="region of interest" description="Disordered" evidence="1">
    <location>
        <begin position="969"/>
        <end position="992"/>
    </location>
</feature>
<dbReference type="PANTHER" id="PTHR34033:SF1">
    <property type="entry name" value="AP-5 COMPLEX SUBUNIT BETA-1"/>
    <property type="match status" value="1"/>
</dbReference>
<organism evidence="3 4">
    <name type="scientific">Cystoisospora suis</name>
    <dbReference type="NCBI Taxonomy" id="483139"/>
    <lineage>
        <taxon>Eukaryota</taxon>
        <taxon>Sar</taxon>
        <taxon>Alveolata</taxon>
        <taxon>Apicomplexa</taxon>
        <taxon>Conoidasida</taxon>
        <taxon>Coccidia</taxon>
        <taxon>Eucoccidiorida</taxon>
        <taxon>Eimeriorina</taxon>
        <taxon>Sarcocystidae</taxon>
        <taxon>Cystoisospora</taxon>
    </lineage>
</organism>
<feature type="region of interest" description="Disordered" evidence="1">
    <location>
        <begin position="2316"/>
        <end position="2445"/>
    </location>
</feature>
<feature type="compositionally biased region" description="Low complexity" evidence="1">
    <location>
        <begin position="2319"/>
        <end position="2344"/>
    </location>
</feature>
<dbReference type="GeneID" id="94433333"/>
<dbReference type="VEuPathDB" id="ToxoDB:CSUI_010015"/>
<feature type="compositionally biased region" description="Basic and acidic residues" evidence="1">
    <location>
        <begin position="2414"/>
        <end position="2433"/>
    </location>
</feature>
<feature type="domain" description="AP5B1 C-terminal" evidence="2">
    <location>
        <begin position="2482"/>
        <end position="2528"/>
    </location>
</feature>
<dbReference type="Proteomes" id="UP000221165">
    <property type="component" value="Unassembled WGS sequence"/>
</dbReference>
<name>A0A2C6JDX5_9APIC</name>
<feature type="region of interest" description="Disordered" evidence="1">
    <location>
        <begin position="2458"/>
        <end position="2481"/>
    </location>
</feature>
<feature type="compositionally biased region" description="Polar residues" evidence="1">
    <location>
        <begin position="1841"/>
        <end position="1867"/>
    </location>
</feature>
<accession>A0A2C6JDX5</accession>
<feature type="compositionally biased region" description="Basic residues" evidence="1">
    <location>
        <begin position="2345"/>
        <end position="2356"/>
    </location>
</feature>
<dbReference type="GO" id="GO:0016197">
    <property type="term" value="P:endosomal transport"/>
    <property type="evidence" value="ECO:0007669"/>
    <property type="project" value="InterPro"/>
</dbReference>
<dbReference type="InterPro" id="IPR038741">
    <property type="entry name" value="AP5B1"/>
</dbReference>
<sequence>MEYALSGFSGGSAQAGSPCIVHRGYEPAGETGFWGLARDKTPVRDGPCLDFRHPAPVASEGPRTLPSGFPDRNGLHFQSPLPESRGPAASGHAPASNQRKLGEAELLPSAAESSSWYGISGHRSNSSADSRQKFIPYSHGNSLPLTYAQAVALPRSQLAPGKCSVDEQARGGFYVPYTAPSSSPLLARLLLCILTSRADASRISALLRLEAHAASLLHDTRRLHMTLTVLDAVLCNAVPIAVVALNSPHFRRPSTRSPVVRTASAAGVLRTAASRSSCATGIRLDTSEGTHRHQPYTLRHSGGRSRRSSPPSGNFTHHDVASERIRRECPDHDGQGSAPSGACKNDFLVAGAAHAWDTDHLVDCSYGGDFDRNSLRPETAARAVCPTGGTRQEQSSCISTSRFSSRSVSVPRDSDSIVAGDRGTVTTAEEGQDPFPGRTLSMPEDEGGVSGFPGRRGLSAMVQIDFSNDAFFSGNVSSPYASGTVVEQVTAKEGRVFHSRHVDRVVQAIVQPSSAASAGSPLEGGLDKATGGVMEDPSRFVEASPNSCTSRSGKAAAHTSRGARTDGESAVSSTEANPENTANLPVRGSAGPGQYAADLCNADRAAASNSCVSSFSRGYGLMKGDAVSPELYGDAEHSSFARMRCLQSTGVSKESIRGGNVSLLVGECGTRRHLRTGVPSHSGQPSCDPGATSAESWSCRVRGGGFLRAGNGGGLRSAPPRPSLVVGQPFSAVSRLVCMQVYTSVCVCLDLVLIAPHWVERLVGLLHAVIRRSSVHEDAVFRSFACDCLQELEKSCPGLLSAFLGPNWFAGPGWVSTLSTRSLERPKEFYPGTVKGSRKSSRFRSLLLSSSISPQRDGCFYLVELLQTERQHVAEAYAGLLLTAARHTTEMLVQEAVSTSVSVGSTRLNVPTETKVTDFEREERRRWDSLGAKEAKGCGQLAGNQCWRATPECLPAQSSGEPRVYCHHRGASPQRETGEVKGTEPKSRGAWDRPVVKNAGSEERSQSGAFRRRKASLMERVCRGGFKIPSVGISVVPLLPLEYSSFETRLGGSASVHLRALSSFSGPQGGLHPSPFLFSSQLAQFPPPRLPRQFVSSLARALAVVLDGFWWFGEWTQLQIAHSLIFFSRLLGLPPSVTVDPLLPLLYSDRPPLVHAYLRLVVVYPHTLNHVVVRLVEQKVKDLSTNQSLKPYFRILALRWLLALFDLPLFAPVFFRSPPSFLYPAEGDSTEVKEQLLQLLLVFYRRRSLYLAATAIELKRVGQNFPSRVAVVEGRALRDAWRTHATERTHSGEAAAGAVDLECFQTYRDETPATAARKAFAVGTVRPRGGSDRGVRVSSLAPRRRSEERRSFSHGDKGEGNIVPRACLPGNLLDVCEVLQEFRYSPEPVGAHAVVYRFLLRLLLFPCQSLRDKVHAFICEQLRTHSALLMASTLALLHHLSKCRTGIHDRLLSFGGSSSLLSTSASPPSSPCSAVGSLPPHSVTARFRQGSSFPPPRQAPCLLPYLGYGPPPVLDGALLWWTALIDSQSAAAFSLLLSLGEFVKRLEPPSHIPQFFPLLLRLAVEPVVPASIVLQALHRLVRASASGGAAAAAGVADVMQDQWETGMKVLAICKELLLKHSQAGLYEGMSQLLLQLSEITACIDVRDNAVLLLKVITHTGQMPLKALLSRAEHQMIPLMHRHLTCVSPPTYRIDGFLPFLTFEKSCRERREVCGLLDHQAAFFLSTVFHTPGEEEAIADVFVFLRSDTCQRSSYSSLLQHCGGSGAGKYDTMSLHKGLQSISPGYHWTGHERDKNQAGQQMVQARREKCERLLQAFSRFYAVCYESDRKTIAMLNAVHASRTGSTSKSSYPGNLSPPGSHNVGQTSGKGIHSSDVKQLLRTALPLSVIAGPAEESQGKRHHSGAYSGPSADVPELALENAGPQRGRSSSPVRCEHATTVTMAVGSPRHSFCPSAEACADILACYRAFVAATPFYIRMPFYIRFTKRNNMGMLWSQTANRPYYGSSESSSSSDQGLVNGRVRVAARPSPKPFMPQYRARRAQKMHFGKSPVVPAADGSEHDVLPAASNQSSWSLLPSGRSMSFATACLTSPVSRVLEGAESAGGLERGVEEGGPAMKDGCRDGRGVLTSNNNFLSLSELYGIELNFSQVQDYMPMRSVRLPFLQDWAALPRIRRRSNEAGCENDVEAEKEAHAFPFMYKIVLKLQPKEPVPASIAVDVRFNDAAGGLFFGQLETFSISFQDLFLPVCAPRELWRPLFQHLWADPTLARSVKILEFDSSTVTRMIEMTLKPFLIDEPTSDDSEDFDFEQDEFFLKPEINVRSTRSSSSGNRRSPSRTTSDSSGSHPSRFRKKKQRRHGPGQAHQPGQRDSTKNHRHRKPTTSRSRYEKADSEISSQESQSVLSDCSARRFPRRRRDSSDEPPRHLVDSSSEHDSTDLTEDGYTETGQLSDSSYFVDEYFSRTGETSPDGNDGKHGQNRRDQRTQTRVARVVIFIPPRYHLLLKFSVSRITSVVRIATDRYQLLGYMDNFFAASSRLVEVKRLT</sequence>
<gene>
    <name evidence="3" type="ORF">CSUI_010015</name>
</gene>
<feature type="region of interest" description="Disordered" evidence="1">
    <location>
        <begin position="52"/>
        <end position="100"/>
    </location>
</feature>